<keyword evidence="3" id="KW-1185">Reference proteome</keyword>
<dbReference type="STRING" id="602072.A0A1R3RX31"/>
<dbReference type="VEuPathDB" id="FungiDB:ASPCADRAFT_513155"/>
<accession>A0A1R3RX31</accession>
<evidence type="ECO:0000313" key="2">
    <source>
        <dbReference type="EMBL" id="OOF99055.1"/>
    </source>
</evidence>
<protein>
    <submittedName>
        <fullName evidence="2">Uncharacterized protein</fullName>
    </submittedName>
</protein>
<sequence length="450" mass="50469">MRVLFSKQLSPAGGRHIIIPSFSQYSHSINIPVGANGSIALDITHPSHAPVRAHSNVIIRLPPGPIFSFGPKEGLSTHSLTSHMAPRPKENIPHSLASITSSTIITINYRLGTLPSNSDNPTDLAFHKYKYPTPVHDTLTGLDWVLETLQPNRLSVFGTHIGGSLALMLSLTEAKSIHAVAALEPICDWTSLDEHCIQSPPEDEKSALTIWRSKKHPRGRVAPWDLLPLLAARKAYFSTPERYFDAFASPILFLRSPGKDTPRSFPEYSTGPQYPVPVLKAGDISEDEKLFDSWNVYRQEEQESTHDLHSTDSETKRDPPRRRKAISRWPPFGLDYGTSGPTWHHPGQGIKRLEMELPWVRILTRADDFVSKSGVRIAGVGARKWKRAHTDSVLSQQANEMVDVMRRACFWGREKGYGEKRVTLARFLEEDWAVSAHHRAADWLRVVMAD</sequence>
<dbReference type="OMA" id="AAIDPIC"/>
<reference evidence="3" key="1">
    <citation type="journal article" date="2017" name="Genome Biol.">
        <title>Comparative genomics reveals high biological diversity and specific adaptations in the industrially and medically important fungal genus Aspergillus.</title>
        <authorList>
            <person name="de Vries R.P."/>
            <person name="Riley R."/>
            <person name="Wiebenga A."/>
            <person name="Aguilar-Osorio G."/>
            <person name="Amillis S."/>
            <person name="Uchima C.A."/>
            <person name="Anderluh G."/>
            <person name="Asadollahi M."/>
            <person name="Askin M."/>
            <person name="Barry K."/>
            <person name="Battaglia E."/>
            <person name="Bayram O."/>
            <person name="Benocci T."/>
            <person name="Braus-Stromeyer S.A."/>
            <person name="Caldana C."/>
            <person name="Canovas D."/>
            <person name="Cerqueira G.C."/>
            <person name="Chen F."/>
            <person name="Chen W."/>
            <person name="Choi C."/>
            <person name="Clum A."/>
            <person name="Dos Santos R.A."/>
            <person name="Damasio A.R."/>
            <person name="Diallinas G."/>
            <person name="Emri T."/>
            <person name="Fekete E."/>
            <person name="Flipphi M."/>
            <person name="Freyberg S."/>
            <person name="Gallo A."/>
            <person name="Gournas C."/>
            <person name="Habgood R."/>
            <person name="Hainaut M."/>
            <person name="Harispe M.L."/>
            <person name="Henrissat B."/>
            <person name="Hilden K.S."/>
            <person name="Hope R."/>
            <person name="Hossain A."/>
            <person name="Karabika E."/>
            <person name="Karaffa L."/>
            <person name="Karanyi Z."/>
            <person name="Krasevec N."/>
            <person name="Kuo A."/>
            <person name="Kusch H."/>
            <person name="LaButti K."/>
            <person name="Lagendijk E.L."/>
            <person name="Lapidus A."/>
            <person name="Levasseur A."/>
            <person name="Lindquist E."/>
            <person name="Lipzen A."/>
            <person name="Logrieco A.F."/>
            <person name="MacCabe A."/>
            <person name="Maekelae M.R."/>
            <person name="Malavazi I."/>
            <person name="Melin P."/>
            <person name="Meyer V."/>
            <person name="Mielnichuk N."/>
            <person name="Miskei M."/>
            <person name="Molnar A.P."/>
            <person name="Mule G."/>
            <person name="Ngan C.Y."/>
            <person name="Orejas M."/>
            <person name="Orosz E."/>
            <person name="Ouedraogo J.P."/>
            <person name="Overkamp K.M."/>
            <person name="Park H.-S."/>
            <person name="Perrone G."/>
            <person name="Piumi F."/>
            <person name="Punt P.J."/>
            <person name="Ram A.F."/>
            <person name="Ramon A."/>
            <person name="Rauscher S."/>
            <person name="Record E."/>
            <person name="Riano-Pachon D.M."/>
            <person name="Robert V."/>
            <person name="Roehrig J."/>
            <person name="Ruller R."/>
            <person name="Salamov A."/>
            <person name="Salih N.S."/>
            <person name="Samson R.A."/>
            <person name="Sandor E."/>
            <person name="Sanguinetti M."/>
            <person name="Schuetze T."/>
            <person name="Sepcic K."/>
            <person name="Shelest E."/>
            <person name="Sherlock G."/>
            <person name="Sophianopoulou V."/>
            <person name="Squina F.M."/>
            <person name="Sun H."/>
            <person name="Susca A."/>
            <person name="Todd R.B."/>
            <person name="Tsang A."/>
            <person name="Unkles S.E."/>
            <person name="van de Wiele N."/>
            <person name="van Rossen-Uffink D."/>
            <person name="Oliveira J.V."/>
            <person name="Vesth T.C."/>
            <person name="Visser J."/>
            <person name="Yu J.-H."/>
            <person name="Zhou M."/>
            <person name="Andersen M.R."/>
            <person name="Archer D.B."/>
            <person name="Baker S.E."/>
            <person name="Benoit I."/>
            <person name="Brakhage A.A."/>
            <person name="Braus G.H."/>
            <person name="Fischer R."/>
            <person name="Frisvad J.C."/>
            <person name="Goldman G.H."/>
            <person name="Houbraken J."/>
            <person name="Oakley B."/>
            <person name="Pocsi I."/>
            <person name="Scazzocchio C."/>
            <person name="Seiboth B."/>
            <person name="vanKuyk P.A."/>
            <person name="Wortman J."/>
            <person name="Dyer P.S."/>
            <person name="Grigoriev I.V."/>
        </authorList>
    </citation>
    <scope>NUCLEOTIDE SEQUENCE [LARGE SCALE GENOMIC DNA]</scope>
    <source>
        <strain evidence="3">ITEM 5010</strain>
    </source>
</reference>
<dbReference type="AlphaFoldDB" id="A0A1R3RX31"/>
<dbReference type="SUPFAM" id="SSF53474">
    <property type="entry name" value="alpha/beta-Hydrolases"/>
    <property type="match status" value="1"/>
</dbReference>
<gene>
    <name evidence="2" type="ORF">ASPCADRAFT_513155</name>
</gene>
<evidence type="ECO:0000313" key="3">
    <source>
        <dbReference type="Proteomes" id="UP000188318"/>
    </source>
</evidence>
<dbReference type="OrthoDB" id="5396420at2759"/>
<dbReference type="EMBL" id="KV907495">
    <property type="protein sequence ID" value="OOF99055.1"/>
    <property type="molecule type" value="Genomic_DNA"/>
</dbReference>
<dbReference type="Gene3D" id="3.40.50.1820">
    <property type="entry name" value="alpha/beta hydrolase"/>
    <property type="match status" value="1"/>
</dbReference>
<evidence type="ECO:0000256" key="1">
    <source>
        <dbReference type="SAM" id="MobiDB-lite"/>
    </source>
</evidence>
<feature type="region of interest" description="Disordered" evidence="1">
    <location>
        <begin position="302"/>
        <end position="330"/>
    </location>
</feature>
<dbReference type="Proteomes" id="UP000188318">
    <property type="component" value="Unassembled WGS sequence"/>
</dbReference>
<proteinExistence type="predicted"/>
<organism evidence="2 3">
    <name type="scientific">Aspergillus carbonarius (strain ITEM 5010)</name>
    <dbReference type="NCBI Taxonomy" id="602072"/>
    <lineage>
        <taxon>Eukaryota</taxon>
        <taxon>Fungi</taxon>
        <taxon>Dikarya</taxon>
        <taxon>Ascomycota</taxon>
        <taxon>Pezizomycotina</taxon>
        <taxon>Eurotiomycetes</taxon>
        <taxon>Eurotiomycetidae</taxon>
        <taxon>Eurotiales</taxon>
        <taxon>Aspergillaceae</taxon>
        <taxon>Aspergillus</taxon>
        <taxon>Aspergillus subgen. Circumdati</taxon>
    </lineage>
</organism>
<feature type="compositionally biased region" description="Basic and acidic residues" evidence="1">
    <location>
        <begin position="302"/>
        <end position="318"/>
    </location>
</feature>
<name>A0A1R3RX31_ASPC5</name>
<dbReference type="InterPro" id="IPR029058">
    <property type="entry name" value="AB_hydrolase_fold"/>
</dbReference>